<dbReference type="NCBIfam" id="TIGR00093">
    <property type="entry name" value="pseudouridine synthase"/>
    <property type="match status" value="1"/>
</dbReference>
<dbReference type="NCBIfam" id="NF007784">
    <property type="entry name" value="PRK10475.1"/>
    <property type="match status" value="1"/>
</dbReference>
<dbReference type="SUPFAM" id="SSF55174">
    <property type="entry name" value="Alpha-L RNA-binding motif"/>
    <property type="match status" value="1"/>
</dbReference>
<dbReference type="InterPro" id="IPR002942">
    <property type="entry name" value="S4_RNA-bd"/>
</dbReference>
<evidence type="ECO:0000256" key="2">
    <source>
        <dbReference type="ARBA" id="ARBA00023235"/>
    </source>
</evidence>
<feature type="region of interest" description="Disordered" evidence="5">
    <location>
        <begin position="1"/>
        <end position="20"/>
    </location>
</feature>
<dbReference type="Pfam" id="PF00849">
    <property type="entry name" value="PseudoU_synth_2"/>
    <property type="match status" value="1"/>
</dbReference>
<keyword evidence="8" id="KW-1185">Reference proteome</keyword>
<reference evidence="7 8" key="1">
    <citation type="submission" date="2023-07" db="EMBL/GenBank/DDBJ databases">
        <title>Genomic Encyclopedia of Type Strains, Phase IV (KMG-IV): sequencing the most valuable type-strain genomes for metagenomic binning, comparative biology and taxonomic classification.</title>
        <authorList>
            <person name="Goeker M."/>
        </authorList>
    </citation>
    <scope>NUCLEOTIDE SEQUENCE [LARGE SCALE GENOMIC DNA]</scope>
    <source>
        <strain evidence="7 8">DSM 20694</strain>
    </source>
</reference>
<dbReference type="PANTHER" id="PTHR47683:SF2">
    <property type="entry name" value="RNA-BINDING S4 DOMAIN-CONTAINING PROTEIN"/>
    <property type="match status" value="1"/>
</dbReference>
<evidence type="ECO:0000313" key="7">
    <source>
        <dbReference type="EMBL" id="MDQ0149950.1"/>
    </source>
</evidence>
<dbReference type="InterPro" id="IPR050343">
    <property type="entry name" value="RsuA_PseudoU_synthase"/>
</dbReference>
<keyword evidence="3" id="KW-0694">RNA-binding</keyword>
<dbReference type="Pfam" id="PF01479">
    <property type="entry name" value="S4"/>
    <property type="match status" value="1"/>
</dbReference>
<protein>
    <recommendedName>
        <fullName evidence="4">Pseudouridine synthase</fullName>
        <ecNumber evidence="4">5.4.99.-</ecNumber>
    </recommendedName>
</protein>
<dbReference type="InterPro" id="IPR018496">
    <property type="entry name" value="PsdUridine_synth_RsuA/RluB_CS"/>
</dbReference>
<dbReference type="InterPro" id="IPR000748">
    <property type="entry name" value="PsdUridine_synth_RsuA/RluB/E/F"/>
</dbReference>
<name>A0ABT9UUG6_9FIRM</name>
<dbReference type="RefSeq" id="WP_307486116.1">
    <property type="nucleotide sequence ID" value="NZ_JAUSUF010000005.1"/>
</dbReference>
<dbReference type="CDD" id="cd00165">
    <property type="entry name" value="S4"/>
    <property type="match status" value="1"/>
</dbReference>
<keyword evidence="2 4" id="KW-0413">Isomerase</keyword>
<dbReference type="CDD" id="cd02554">
    <property type="entry name" value="PseudoU_synth_RluF"/>
    <property type="match status" value="1"/>
</dbReference>
<dbReference type="EMBL" id="JAUSUF010000005">
    <property type="protein sequence ID" value="MDQ0149950.1"/>
    <property type="molecule type" value="Genomic_DNA"/>
</dbReference>
<gene>
    <name evidence="7" type="ORF">J2S18_001881</name>
</gene>
<evidence type="ECO:0000256" key="5">
    <source>
        <dbReference type="SAM" id="MobiDB-lite"/>
    </source>
</evidence>
<dbReference type="InterPro" id="IPR020103">
    <property type="entry name" value="PsdUridine_synth_cat_dom_sf"/>
</dbReference>
<accession>A0ABT9UUG6</accession>
<evidence type="ECO:0000256" key="1">
    <source>
        <dbReference type="ARBA" id="ARBA00008348"/>
    </source>
</evidence>
<dbReference type="PROSITE" id="PS01149">
    <property type="entry name" value="PSI_RSU"/>
    <property type="match status" value="1"/>
</dbReference>
<feature type="domain" description="RNA-binding S4" evidence="6">
    <location>
        <begin position="30"/>
        <end position="86"/>
    </location>
</feature>
<dbReference type="EC" id="5.4.99.-" evidence="4"/>
<dbReference type="InterPro" id="IPR006145">
    <property type="entry name" value="PsdUridine_synth_RsuA/RluA"/>
</dbReference>
<dbReference type="InterPro" id="IPR036986">
    <property type="entry name" value="S4_RNA-bd_sf"/>
</dbReference>
<organism evidence="7 8">
    <name type="scientific">Eubacterium multiforme</name>
    <dbReference type="NCBI Taxonomy" id="83339"/>
    <lineage>
        <taxon>Bacteria</taxon>
        <taxon>Bacillati</taxon>
        <taxon>Bacillota</taxon>
        <taxon>Clostridia</taxon>
        <taxon>Eubacteriales</taxon>
        <taxon>Eubacteriaceae</taxon>
        <taxon>Eubacterium</taxon>
    </lineage>
</organism>
<evidence type="ECO:0000256" key="3">
    <source>
        <dbReference type="PROSITE-ProRule" id="PRU00182"/>
    </source>
</evidence>
<dbReference type="Gene3D" id="3.30.70.580">
    <property type="entry name" value="Pseudouridine synthase I, catalytic domain, N-terminal subdomain"/>
    <property type="match status" value="1"/>
</dbReference>
<dbReference type="PROSITE" id="PS50889">
    <property type="entry name" value="S4"/>
    <property type="match status" value="1"/>
</dbReference>
<evidence type="ECO:0000313" key="8">
    <source>
        <dbReference type="Proteomes" id="UP001228504"/>
    </source>
</evidence>
<evidence type="ECO:0000259" key="6">
    <source>
        <dbReference type="SMART" id="SM00363"/>
    </source>
</evidence>
<dbReference type="SMART" id="SM00363">
    <property type="entry name" value="S4"/>
    <property type="match status" value="1"/>
</dbReference>
<comment type="similarity">
    <text evidence="1 4">Belongs to the pseudouridine synthase RsuA family.</text>
</comment>
<sequence>MQHRNKKKKNNNIKNNSENIISHSDRGNEIRLNKYISETGVCSRREADKIIEAGRVTINGKKAEMGTKVTKGQIVKIDGRKISKEEEVVYIVLNKPTGITCTTEKKVKGNIVDFVSHEKRIFPIGRLDKDSQGLILLTNDGDIVNKILRAGNNHEKEYIVTVNKKITDEFIEKMGSGVRILGTVTKECFVKKEGDRTFRIILTQGMNRQIRRMSEALGYEVKKLKRIRIMNINLGDLPIGKWRDLTKKELKGLNDLIQDSKKTKEIDK</sequence>
<comment type="caution">
    <text evidence="7">The sequence shown here is derived from an EMBL/GenBank/DDBJ whole genome shotgun (WGS) entry which is preliminary data.</text>
</comment>
<dbReference type="InterPro" id="IPR042092">
    <property type="entry name" value="PsdUridine_s_RsuA/RluB/E/F_cat"/>
</dbReference>
<feature type="compositionally biased region" description="Basic residues" evidence="5">
    <location>
        <begin position="1"/>
        <end position="11"/>
    </location>
</feature>
<proteinExistence type="inferred from homology"/>
<dbReference type="GO" id="GO:0160138">
    <property type="term" value="F:23S rRNA pseudouridine(2604) synthase activity"/>
    <property type="evidence" value="ECO:0007669"/>
    <property type="project" value="UniProtKB-EC"/>
</dbReference>
<dbReference type="Proteomes" id="UP001228504">
    <property type="component" value="Unassembled WGS sequence"/>
</dbReference>
<evidence type="ECO:0000256" key="4">
    <source>
        <dbReference type="RuleBase" id="RU003887"/>
    </source>
</evidence>
<dbReference type="Gene3D" id="3.10.290.10">
    <property type="entry name" value="RNA-binding S4 domain"/>
    <property type="match status" value="1"/>
</dbReference>
<dbReference type="PANTHER" id="PTHR47683">
    <property type="entry name" value="PSEUDOURIDINE SYNTHASE FAMILY PROTEIN-RELATED"/>
    <property type="match status" value="1"/>
</dbReference>
<dbReference type="Gene3D" id="3.30.70.1560">
    <property type="entry name" value="Alpha-L RNA-binding motif"/>
    <property type="match status" value="1"/>
</dbReference>
<dbReference type="InterPro" id="IPR020094">
    <property type="entry name" value="TruA/RsuA/RluB/E/F_N"/>
</dbReference>
<dbReference type="SUPFAM" id="SSF55120">
    <property type="entry name" value="Pseudouridine synthase"/>
    <property type="match status" value="1"/>
</dbReference>